<protein>
    <submittedName>
        <fullName evidence="2">Uncharacterized protein</fullName>
    </submittedName>
</protein>
<dbReference type="EMBL" id="DTLS01000006">
    <property type="protein sequence ID" value="HGZ59618.1"/>
    <property type="molecule type" value="Genomic_DNA"/>
</dbReference>
<reference evidence="2" key="1">
    <citation type="journal article" date="2020" name="mSystems">
        <title>Genome- and Community-Level Interaction Insights into Carbon Utilization and Element Cycling Functions of Hydrothermarchaeota in Hydrothermal Sediment.</title>
        <authorList>
            <person name="Zhou Z."/>
            <person name="Liu Y."/>
            <person name="Xu W."/>
            <person name="Pan J."/>
            <person name="Luo Z.H."/>
            <person name="Li M."/>
        </authorList>
    </citation>
    <scope>NUCLEOTIDE SEQUENCE [LARGE SCALE GENOMIC DNA]</scope>
    <source>
        <strain evidence="2">SpSt-885</strain>
    </source>
</reference>
<accession>A0A7J3SK92</accession>
<proteinExistence type="predicted"/>
<gene>
    <name evidence="2" type="ORF">ENW83_00185</name>
</gene>
<evidence type="ECO:0000256" key="1">
    <source>
        <dbReference type="SAM" id="MobiDB-lite"/>
    </source>
</evidence>
<dbReference type="AlphaFoldDB" id="A0A7J3SK92"/>
<organism evidence="2">
    <name type="scientific">Fervidicoccus fontis</name>
    <dbReference type="NCBI Taxonomy" id="683846"/>
    <lineage>
        <taxon>Archaea</taxon>
        <taxon>Thermoproteota</taxon>
        <taxon>Thermoprotei</taxon>
        <taxon>Fervidicoccales</taxon>
        <taxon>Fervidicoccaceae</taxon>
        <taxon>Fervidicoccus</taxon>
    </lineage>
</organism>
<name>A0A7J3SK92_9CREN</name>
<evidence type="ECO:0000313" key="2">
    <source>
        <dbReference type="EMBL" id="HGZ59618.1"/>
    </source>
</evidence>
<feature type="region of interest" description="Disordered" evidence="1">
    <location>
        <begin position="28"/>
        <end position="63"/>
    </location>
</feature>
<comment type="caution">
    <text evidence="2">The sequence shown here is derived from an EMBL/GenBank/DDBJ whole genome shotgun (WGS) entry which is preliminary data.</text>
</comment>
<sequence>MARKARKAFLPHRDLNASINIARRVMSSAGWRKGEPPEPENEGGGAKPQLNAGSLVLQSGVAH</sequence>